<evidence type="ECO:0000256" key="4">
    <source>
        <dbReference type="SAM" id="Phobius"/>
    </source>
</evidence>
<comment type="caution">
    <text evidence="5">The sequence shown here is derived from an EMBL/GenBank/DDBJ whole genome shotgun (WGS) entry which is preliminary data.</text>
</comment>
<evidence type="ECO:0000313" key="5">
    <source>
        <dbReference type="EMBL" id="MDL2403833.1"/>
    </source>
</evidence>
<keyword evidence="4" id="KW-0472">Membrane</keyword>
<feature type="transmembrane region" description="Helical" evidence="4">
    <location>
        <begin position="98"/>
        <end position="119"/>
    </location>
</feature>
<gene>
    <name evidence="5" type="ORF">PY649_33800</name>
</gene>
<comment type="subcellular location">
    <subcellularLocation>
        <location evidence="1">Cell inner membrane</location>
        <topology evidence="1">Multi-pass membrane protein</topology>
    </subcellularLocation>
</comment>
<keyword evidence="4" id="KW-0812">Transmembrane</keyword>
<evidence type="ECO:0000256" key="3">
    <source>
        <dbReference type="ARBA" id="ARBA00022448"/>
    </source>
</evidence>
<sequence length="246" mass="27351">MTAVILRDMRTRFFNHGLGFIVVPLWPLVHMGVLILMHTVSGGLPPYGDSTAVFYATGLVPTLTFMYVSRFMGYSLVVNRAMLAFPEVQVFDVMIGRAFLEIIGACIMLFLIVAILWALKENPFPFDLERAVCCYLATILLAIGCGTVIGIASMFMPVIVTVYALVIILLYISSGTMFVASNLPDPLAHALAYNPLLVCVEWMRTAFYETYSDKLVSPEYVLAWGIGALFLGLLVERVFRRQLLEA</sequence>
<comment type="similarity">
    <text evidence="2">Belongs to the ABC-2 integral membrane protein family.</text>
</comment>
<reference evidence="5" key="1">
    <citation type="submission" date="2023-06" db="EMBL/GenBank/DDBJ databases">
        <title>Phylogenetic Diversity of Rhizobium strains.</title>
        <authorList>
            <person name="Moura F.T."/>
            <person name="Helene L.C.F."/>
            <person name="Hungria M."/>
        </authorList>
    </citation>
    <scope>NUCLEOTIDE SEQUENCE</scope>
    <source>
        <strain evidence="5">CCGE526</strain>
    </source>
</reference>
<proteinExistence type="inferred from homology"/>
<organism evidence="5 6">
    <name type="scientific">Rhizobium mayense</name>
    <dbReference type="NCBI Taxonomy" id="1312184"/>
    <lineage>
        <taxon>Bacteria</taxon>
        <taxon>Pseudomonadati</taxon>
        <taxon>Pseudomonadota</taxon>
        <taxon>Alphaproteobacteria</taxon>
        <taxon>Hyphomicrobiales</taxon>
        <taxon>Rhizobiaceae</taxon>
        <taxon>Rhizobium/Agrobacterium group</taxon>
        <taxon>Rhizobium</taxon>
    </lineage>
</organism>
<dbReference type="Proteomes" id="UP001172645">
    <property type="component" value="Unassembled WGS sequence"/>
</dbReference>
<keyword evidence="6" id="KW-1185">Reference proteome</keyword>
<evidence type="ECO:0000313" key="6">
    <source>
        <dbReference type="Proteomes" id="UP001172645"/>
    </source>
</evidence>
<keyword evidence="3" id="KW-0813">Transport</keyword>
<dbReference type="PANTHER" id="PTHR30413">
    <property type="entry name" value="INNER MEMBRANE TRANSPORT PERMEASE"/>
    <property type="match status" value="1"/>
</dbReference>
<feature type="transmembrane region" description="Helical" evidence="4">
    <location>
        <begin position="158"/>
        <end position="179"/>
    </location>
</feature>
<feature type="transmembrane region" description="Helical" evidence="4">
    <location>
        <begin position="52"/>
        <end position="78"/>
    </location>
</feature>
<dbReference type="RefSeq" id="WP_285873381.1">
    <property type="nucleotide sequence ID" value="NZ_JARFYM010000065.1"/>
</dbReference>
<name>A0ABT7K757_9HYPH</name>
<feature type="transmembrane region" description="Helical" evidence="4">
    <location>
        <begin position="131"/>
        <end position="152"/>
    </location>
</feature>
<feature type="transmembrane region" description="Helical" evidence="4">
    <location>
        <begin position="20"/>
        <end position="40"/>
    </location>
</feature>
<dbReference type="EMBL" id="JARFYM010000065">
    <property type="protein sequence ID" value="MDL2403833.1"/>
    <property type="molecule type" value="Genomic_DNA"/>
</dbReference>
<evidence type="ECO:0000256" key="2">
    <source>
        <dbReference type="ARBA" id="ARBA00007783"/>
    </source>
</evidence>
<feature type="transmembrane region" description="Helical" evidence="4">
    <location>
        <begin position="220"/>
        <end position="239"/>
    </location>
</feature>
<evidence type="ECO:0000256" key="1">
    <source>
        <dbReference type="ARBA" id="ARBA00004429"/>
    </source>
</evidence>
<dbReference type="PANTHER" id="PTHR30413:SF8">
    <property type="entry name" value="TRANSPORT PERMEASE PROTEIN"/>
    <property type="match status" value="1"/>
</dbReference>
<protein>
    <submittedName>
        <fullName evidence="5">Capsular biosynthesis protein</fullName>
    </submittedName>
</protein>
<accession>A0ABT7K757</accession>
<keyword evidence="4" id="KW-1133">Transmembrane helix</keyword>